<proteinExistence type="predicted"/>
<dbReference type="Proteomes" id="UP000287022">
    <property type="component" value="Unassembled WGS sequence"/>
</dbReference>
<organism evidence="1 2">
    <name type="scientific">Pseudidiomarina sediminum</name>
    <dbReference type="NCBI Taxonomy" id="431675"/>
    <lineage>
        <taxon>Bacteria</taxon>
        <taxon>Pseudomonadati</taxon>
        <taxon>Pseudomonadota</taxon>
        <taxon>Gammaproteobacteria</taxon>
        <taxon>Alteromonadales</taxon>
        <taxon>Idiomarinaceae</taxon>
        <taxon>Pseudidiomarina</taxon>
    </lineage>
</organism>
<keyword evidence="2" id="KW-1185">Reference proteome</keyword>
<gene>
    <name evidence="1" type="ORF">CWI80_11950</name>
</gene>
<reference evidence="2" key="1">
    <citation type="journal article" date="2018" name="Front. Microbiol.">
        <title>Genome-Based Analysis Reveals the Taxonomy and Diversity of the Family Idiomarinaceae.</title>
        <authorList>
            <person name="Liu Y."/>
            <person name="Lai Q."/>
            <person name="Shao Z."/>
        </authorList>
    </citation>
    <scope>NUCLEOTIDE SEQUENCE [LARGE SCALE GENOMIC DNA]</scope>
    <source>
        <strain evidence="2">c121</strain>
    </source>
</reference>
<accession>A0A432YZJ8</accession>
<dbReference type="EMBL" id="PIQE01000005">
    <property type="protein sequence ID" value="RUO69350.1"/>
    <property type="molecule type" value="Genomic_DNA"/>
</dbReference>
<name>A0A432YZJ8_9GAMM</name>
<protein>
    <submittedName>
        <fullName evidence="1">Uncharacterized protein</fullName>
    </submittedName>
</protein>
<dbReference type="AlphaFoldDB" id="A0A432YZJ8"/>
<dbReference type="RefSeq" id="WP_026861033.1">
    <property type="nucleotide sequence ID" value="NZ_PIQE01000005.1"/>
</dbReference>
<evidence type="ECO:0000313" key="2">
    <source>
        <dbReference type="Proteomes" id="UP000287022"/>
    </source>
</evidence>
<comment type="caution">
    <text evidence="1">The sequence shown here is derived from an EMBL/GenBank/DDBJ whole genome shotgun (WGS) entry which is preliminary data.</text>
</comment>
<sequence>MLVIDPPVDWQLELLLQQPQRTYWQVIAPQQPRLDEFGCHPQQLNKVLHWCEVNQVMWVLQYHQQRYWLTRWQQSPHSRASNWRGEVLQSYTMHGKQVQLHFSKHHVKQLLTMAKFRLGQRYSHSLEIDHGRYHLVLQQPREDMLFFPLQQQTMVVTISDNDERPGQR</sequence>
<dbReference type="STRING" id="1122124.GCA_000423165_02345"/>
<evidence type="ECO:0000313" key="1">
    <source>
        <dbReference type="EMBL" id="RUO69350.1"/>
    </source>
</evidence>